<name>A0A1I6VDV2_9GAMM</name>
<reference evidence="2" key="1">
    <citation type="submission" date="2016-10" db="EMBL/GenBank/DDBJ databases">
        <authorList>
            <person name="Varghese N."/>
            <person name="Submissions S."/>
        </authorList>
    </citation>
    <scope>NUCLEOTIDE SEQUENCE [LARGE SCALE GENOMIC DNA]</scope>
    <source>
        <strain evidence="2">ANC 5076</strain>
    </source>
</reference>
<evidence type="ECO:0000313" key="1">
    <source>
        <dbReference type="EMBL" id="SFT11790.1"/>
    </source>
</evidence>
<sequence length="97" mass="11175">MIISTALKLEHDCLSVKFFSLTLKITKFSIEYHLDYAFLHLKNVKSIKHSVGEPILMQKQLREKIIQICNEKIAKKGSNVGLSFYAFSPIKMTILNF</sequence>
<organism evidence="1 2">
    <name type="scientific">Acinetobacter bohemicus</name>
    <dbReference type="NCBI Taxonomy" id="1435036"/>
    <lineage>
        <taxon>Bacteria</taxon>
        <taxon>Pseudomonadati</taxon>
        <taxon>Pseudomonadota</taxon>
        <taxon>Gammaproteobacteria</taxon>
        <taxon>Moraxellales</taxon>
        <taxon>Moraxellaceae</taxon>
        <taxon>Acinetobacter</taxon>
    </lineage>
</organism>
<dbReference type="AlphaFoldDB" id="A0A1I6VDV2"/>
<dbReference type="EMBL" id="FOZU01000024">
    <property type="protein sequence ID" value="SFT11790.1"/>
    <property type="molecule type" value="Genomic_DNA"/>
</dbReference>
<dbReference type="Proteomes" id="UP000182827">
    <property type="component" value="Unassembled WGS sequence"/>
</dbReference>
<evidence type="ECO:0000313" key="2">
    <source>
        <dbReference type="Proteomes" id="UP000182827"/>
    </source>
</evidence>
<proteinExistence type="predicted"/>
<gene>
    <name evidence="1" type="ORF">SAMN05444586_102437</name>
</gene>
<protein>
    <submittedName>
        <fullName evidence="1">Uncharacterized protein</fullName>
    </submittedName>
</protein>
<keyword evidence="2" id="KW-1185">Reference proteome</keyword>
<accession>A0A1I6VDV2</accession>